<dbReference type="InterPro" id="IPR054189">
    <property type="entry name" value="DUF6894"/>
</dbReference>
<evidence type="ECO:0000313" key="3">
    <source>
        <dbReference type="Proteomes" id="UP000824334"/>
    </source>
</evidence>
<dbReference type="RefSeq" id="WP_219353414.1">
    <property type="nucleotide sequence ID" value="NZ_CP080036.1"/>
</dbReference>
<feature type="domain" description="DUF6894" evidence="1">
    <location>
        <begin position="2"/>
        <end position="48"/>
    </location>
</feature>
<dbReference type="EMBL" id="CP080034">
    <property type="protein sequence ID" value="QYC10674.1"/>
    <property type="molecule type" value="Genomic_DNA"/>
</dbReference>
<evidence type="ECO:0000313" key="2">
    <source>
        <dbReference type="EMBL" id="QYC10674.1"/>
    </source>
</evidence>
<keyword evidence="3" id="KW-1185">Reference proteome</keyword>
<name>A0ABX8TJ19_9CAUL</name>
<organism evidence="2 3">
    <name type="scientific">Brevundimonas nasdae</name>
    <dbReference type="NCBI Taxonomy" id="172043"/>
    <lineage>
        <taxon>Bacteria</taxon>
        <taxon>Pseudomonadati</taxon>
        <taxon>Pseudomonadota</taxon>
        <taxon>Alphaproteobacteria</taxon>
        <taxon>Caulobacterales</taxon>
        <taxon>Caulobacteraceae</taxon>
        <taxon>Brevundimonas</taxon>
    </lineage>
</organism>
<dbReference type="Proteomes" id="UP000824334">
    <property type="component" value="Chromosome"/>
</dbReference>
<protein>
    <recommendedName>
        <fullName evidence="1">DUF6894 domain-containing protein</fullName>
    </recommendedName>
</protein>
<proteinExistence type="predicted"/>
<accession>A0ABX8TJ19</accession>
<reference evidence="2 3" key="1">
    <citation type="submission" date="2021-07" db="EMBL/GenBank/DDBJ databases">
        <title>Isolation and characterization of bacteria from a gold mining with a capacity of golden bioaccumulation.</title>
        <authorList>
            <person name="Yang X.J."/>
        </authorList>
    </citation>
    <scope>NUCLEOTIDE SEQUENCE [LARGE SCALE GENOMIC DNA]</scope>
    <source>
        <strain evidence="2 3">Au29</strain>
    </source>
</reference>
<sequence length="159" mass="17286">MASVRDAQVEAVRTLGEMLRDDGPEFWKSEETGMTVFSANGEILFRLLLSSVVSPTLTDPTADITRDDPDACRKALWEMREIAAAASLQDSPMTDQEALRTLTAIAGWVQAEAPTDGSACGDVVGFVTDVTAGVDIDALDRHQAMELFRQVEDRLARPT</sequence>
<evidence type="ECO:0000259" key="1">
    <source>
        <dbReference type="Pfam" id="PF21834"/>
    </source>
</evidence>
<dbReference type="Pfam" id="PF21834">
    <property type="entry name" value="DUF6894"/>
    <property type="match status" value="1"/>
</dbReference>
<gene>
    <name evidence="2" type="ORF">KWG56_01240</name>
</gene>